<keyword evidence="4" id="KW-0206">Cytoskeleton</keyword>
<dbReference type="STRING" id="400682.A0A1X7VLR6"/>
<evidence type="ECO:0000256" key="4">
    <source>
        <dbReference type="ARBA" id="ARBA00023212"/>
    </source>
</evidence>
<dbReference type="PANTHER" id="PTHR10829:SF56">
    <property type="entry name" value="ADF-H DOMAIN-CONTAINING PROTEIN"/>
    <property type="match status" value="1"/>
</dbReference>
<evidence type="ECO:0000256" key="9">
    <source>
        <dbReference type="SAM" id="MobiDB-lite"/>
    </source>
</evidence>
<feature type="compositionally biased region" description="Basic and acidic residues" evidence="9">
    <location>
        <begin position="145"/>
        <end position="158"/>
    </location>
</feature>
<dbReference type="SUPFAM" id="SSF55753">
    <property type="entry name" value="Actin depolymerizing proteins"/>
    <property type="match status" value="2"/>
</dbReference>
<dbReference type="CDD" id="cd11282">
    <property type="entry name" value="ADF_coactosin_like"/>
    <property type="match status" value="1"/>
</dbReference>
<accession>A0A1X7VLR6</accession>
<keyword evidence="3" id="KW-0009">Actin-binding</keyword>
<feature type="domain" description="ADF-H" evidence="10">
    <location>
        <begin position="4"/>
        <end position="137"/>
    </location>
</feature>
<sequence length="346" mass="37379">MATEATVADVEALQQGIADVRSDSTATNWCLVNHQDGDPAVIQYLSSGSGGVPELADQLDNKQYMYALVRLTETIDMSETTKFVYITWAGTEVSFTKRGKYGVVSGSVEKHFSPYQVSLTCDTLEEVTDEYLMSKIQETSGTKNKVLDASEGKTRPERGFVSSSTASGSRGPMSPTGRGSVSRTGKQGSQFGGFTAQAKGGSSVKLDESFKEAVAAVRSDEDETVWLIADFPGNDVRKPLQCSLTGKDLNELVPGEVFKPENITLALLRITDVVDDIPTVKFAYILWVGDSVKPMSKGRLSTTKGEIEDIFNPFHVHVQASSLHEVKIQTIVDKVGLASGSKSNVK</sequence>
<evidence type="ECO:0000256" key="6">
    <source>
        <dbReference type="ARBA" id="ARBA00058385"/>
    </source>
</evidence>
<dbReference type="eggNOG" id="ENOG502S1NH">
    <property type="taxonomic scope" value="Eukaryota"/>
</dbReference>
<dbReference type="PANTHER" id="PTHR10829">
    <property type="entry name" value="CORTACTIN AND DREBRIN"/>
    <property type="match status" value="1"/>
</dbReference>
<dbReference type="EnsemblMetazoa" id="Aqu2.1.41012_001">
    <property type="protein sequence ID" value="Aqu2.1.41012_001"/>
    <property type="gene ID" value="Aqu2.1.41012"/>
</dbReference>
<feature type="region of interest" description="Disordered" evidence="9">
    <location>
        <begin position="142"/>
        <end position="199"/>
    </location>
</feature>
<dbReference type="GO" id="GO:0051015">
    <property type="term" value="F:actin filament binding"/>
    <property type="evidence" value="ECO:0007669"/>
    <property type="project" value="TreeGrafter"/>
</dbReference>
<dbReference type="InterPro" id="IPR029006">
    <property type="entry name" value="ADF-H/Gelsolin-like_dom_sf"/>
</dbReference>
<reference evidence="12" key="1">
    <citation type="journal article" date="2010" name="Nature">
        <title>The Amphimedon queenslandica genome and the evolution of animal complexity.</title>
        <authorList>
            <person name="Srivastava M."/>
            <person name="Simakov O."/>
            <person name="Chapman J."/>
            <person name="Fahey B."/>
            <person name="Gauthier M.E."/>
            <person name="Mitros T."/>
            <person name="Richards G.S."/>
            <person name="Conaco C."/>
            <person name="Dacre M."/>
            <person name="Hellsten U."/>
            <person name="Larroux C."/>
            <person name="Putnam N.H."/>
            <person name="Stanke M."/>
            <person name="Adamska M."/>
            <person name="Darling A."/>
            <person name="Degnan S.M."/>
            <person name="Oakley T.H."/>
            <person name="Plachetzki D.C."/>
            <person name="Zhai Y."/>
            <person name="Adamski M."/>
            <person name="Calcino A."/>
            <person name="Cummins S.F."/>
            <person name="Goodstein D.M."/>
            <person name="Harris C."/>
            <person name="Jackson D.J."/>
            <person name="Leys S.P."/>
            <person name="Shu S."/>
            <person name="Woodcroft B.J."/>
            <person name="Vervoort M."/>
            <person name="Kosik K.S."/>
            <person name="Manning G."/>
            <person name="Degnan B.M."/>
            <person name="Rokhsar D.S."/>
        </authorList>
    </citation>
    <scope>NUCLEOTIDE SEQUENCE [LARGE SCALE GENOMIC DNA]</scope>
</reference>
<dbReference type="OrthoDB" id="20822at2759"/>
<dbReference type="OMA" id="QPYHVDI"/>
<reference evidence="11" key="2">
    <citation type="submission" date="2017-05" db="UniProtKB">
        <authorList>
            <consortium name="EnsemblMetazoa"/>
        </authorList>
    </citation>
    <scope>IDENTIFICATION</scope>
</reference>
<evidence type="ECO:0000256" key="5">
    <source>
        <dbReference type="ARBA" id="ARBA00038052"/>
    </source>
</evidence>
<comment type="function">
    <text evidence="6">Binds to F-actin in a calcium-independent manner. Has no direct effect on actin depolymerization. Acts as a chaperone for ALOX5 (5LO), influencing both its stability and activity in leukotrienes synthesis.</text>
</comment>
<dbReference type="GO" id="GO:0005884">
    <property type="term" value="C:actin filament"/>
    <property type="evidence" value="ECO:0007669"/>
    <property type="project" value="TreeGrafter"/>
</dbReference>
<evidence type="ECO:0000313" key="11">
    <source>
        <dbReference type="EnsemblMetazoa" id="Aqu2.1.41012_001"/>
    </source>
</evidence>
<dbReference type="Proteomes" id="UP000007879">
    <property type="component" value="Unassembled WGS sequence"/>
</dbReference>
<evidence type="ECO:0000313" key="12">
    <source>
        <dbReference type="Proteomes" id="UP000007879"/>
    </source>
</evidence>
<feature type="domain" description="ADF-H" evidence="10">
    <location>
        <begin position="201"/>
        <end position="336"/>
    </location>
</feature>
<dbReference type="PROSITE" id="PS51263">
    <property type="entry name" value="ADF_H"/>
    <property type="match status" value="2"/>
</dbReference>
<dbReference type="InterPro" id="IPR002108">
    <property type="entry name" value="ADF-H"/>
</dbReference>
<dbReference type="GO" id="GO:0030864">
    <property type="term" value="C:cortical actin cytoskeleton"/>
    <property type="evidence" value="ECO:0007669"/>
    <property type="project" value="TreeGrafter"/>
</dbReference>
<comment type="subunit">
    <text evidence="7">Interacts with 5-lipoxygenase (ALOX5/5LO) in a calcium-independent manner. Binds to F-actin with a stoichiometry of 1:2.</text>
</comment>
<evidence type="ECO:0000256" key="3">
    <source>
        <dbReference type="ARBA" id="ARBA00023203"/>
    </source>
</evidence>
<dbReference type="EnsemblMetazoa" id="XM_020008265.1">
    <property type="protein sequence ID" value="XP_019863824.1"/>
    <property type="gene ID" value="LOC100634597"/>
</dbReference>
<dbReference type="FunFam" id="3.40.20.10:FF:000018">
    <property type="entry name" value="Coactosin-like 1"/>
    <property type="match status" value="2"/>
</dbReference>
<dbReference type="Gene3D" id="3.40.20.10">
    <property type="entry name" value="Severin"/>
    <property type="match status" value="2"/>
</dbReference>
<dbReference type="KEGG" id="aqu:100634597"/>
<evidence type="ECO:0000256" key="2">
    <source>
        <dbReference type="ARBA" id="ARBA00022490"/>
    </source>
</evidence>
<proteinExistence type="inferred from homology"/>
<evidence type="ECO:0000259" key="10">
    <source>
        <dbReference type="PROSITE" id="PS51263"/>
    </source>
</evidence>
<organism evidence="11">
    <name type="scientific">Amphimedon queenslandica</name>
    <name type="common">Sponge</name>
    <dbReference type="NCBI Taxonomy" id="400682"/>
    <lineage>
        <taxon>Eukaryota</taxon>
        <taxon>Metazoa</taxon>
        <taxon>Porifera</taxon>
        <taxon>Demospongiae</taxon>
        <taxon>Heteroscleromorpha</taxon>
        <taxon>Haplosclerida</taxon>
        <taxon>Niphatidae</taxon>
        <taxon>Amphimedon</taxon>
    </lineage>
</organism>
<evidence type="ECO:0000256" key="7">
    <source>
        <dbReference type="ARBA" id="ARBA00062335"/>
    </source>
</evidence>
<keyword evidence="12" id="KW-1185">Reference proteome</keyword>
<dbReference type="GO" id="GO:0030427">
    <property type="term" value="C:site of polarized growth"/>
    <property type="evidence" value="ECO:0007669"/>
    <property type="project" value="TreeGrafter"/>
</dbReference>
<dbReference type="GO" id="GO:0030833">
    <property type="term" value="P:regulation of actin filament polymerization"/>
    <property type="evidence" value="ECO:0007669"/>
    <property type="project" value="TreeGrafter"/>
</dbReference>
<comment type="similarity">
    <text evidence="5">Belongs to the actin-binding proteins ADF family. Coactosin subfamily.</text>
</comment>
<evidence type="ECO:0000256" key="1">
    <source>
        <dbReference type="ARBA" id="ARBA00004245"/>
    </source>
</evidence>
<keyword evidence="2" id="KW-0963">Cytoplasm</keyword>
<dbReference type="SMART" id="SM00102">
    <property type="entry name" value="ADF"/>
    <property type="match status" value="1"/>
</dbReference>
<evidence type="ECO:0000256" key="8">
    <source>
        <dbReference type="ARBA" id="ARBA00068121"/>
    </source>
</evidence>
<dbReference type="InParanoid" id="A0A1X7VLR6"/>
<dbReference type="Pfam" id="PF00241">
    <property type="entry name" value="Cofilin_ADF"/>
    <property type="match status" value="2"/>
</dbReference>
<comment type="subcellular location">
    <subcellularLocation>
        <location evidence="1">Cytoplasm</location>
        <location evidence="1">Cytoskeleton</location>
    </subcellularLocation>
</comment>
<dbReference type="AlphaFoldDB" id="A0A1X7VLR6"/>
<dbReference type="EnsemblMetazoa" id="XM_003383605.2">
    <property type="protein sequence ID" value="XP_003383653.1"/>
    <property type="gene ID" value="LOC100634597"/>
</dbReference>
<protein>
    <recommendedName>
        <fullName evidence="8">Coactosin-like protein</fullName>
    </recommendedName>
</protein>
<gene>
    <name evidence="11" type="primary">100634597</name>
</gene>
<name>A0A1X7VLR6_AMPQE</name>
<feature type="compositionally biased region" description="Polar residues" evidence="9">
    <location>
        <begin position="177"/>
        <end position="189"/>
    </location>
</feature>